<evidence type="ECO:0000256" key="14">
    <source>
        <dbReference type="ARBA" id="ARBA00024827"/>
    </source>
</evidence>
<dbReference type="InterPro" id="IPR005467">
    <property type="entry name" value="His_kinase_dom"/>
</dbReference>
<dbReference type="CDD" id="cd16917">
    <property type="entry name" value="HATPase_UhpB-NarQ-NarX-like"/>
    <property type="match status" value="1"/>
</dbReference>
<evidence type="ECO:0000256" key="15">
    <source>
        <dbReference type="ARBA" id="ARBA00030800"/>
    </source>
</evidence>
<comment type="subcellular location">
    <subcellularLocation>
        <location evidence="3">Cytoplasm</location>
    </subcellularLocation>
</comment>
<evidence type="ECO:0000256" key="13">
    <source>
        <dbReference type="ARBA" id="ARBA00023014"/>
    </source>
</evidence>
<dbReference type="InterPro" id="IPR036890">
    <property type="entry name" value="HATPase_C_sf"/>
</dbReference>
<feature type="transmembrane region" description="Helical" evidence="18">
    <location>
        <begin position="46"/>
        <end position="64"/>
    </location>
</feature>
<dbReference type="InterPro" id="IPR050482">
    <property type="entry name" value="Sensor_HK_TwoCompSys"/>
</dbReference>
<feature type="region of interest" description="Disordered" evidence="17">
    <location>
        <begin position="387"/>
        <end position="408"/>
    </location>
</feature>
<keyword evidence="7" id="KW-0963">Cytoplasm</keyword>
<comment type="caution">
    <text evidence="20">The sequence shown here is derived from an EMBL/GenBank/DDBJ whole genome shotgun (WGS) entry which is preliminary data.</text>
</comment>
<feature type="transmembrane region" description="Helical" evidence="18">
    <location>
        <begin position="84"/>
        <end position="108"/>
    </location>
</feature>
<evidence type="ECO:0000313" key="21">
    <source>
        <dbReference type="Proteomes" id="UP000549066"/>
    </source>
</evidence>
<keyword evidence="11" id="KW-0408">Iron</keyword>
<dbReference type="PIRSF" id="PIRSF037434">
    <property type="entry name" value="STHK_ChrS"/>
    <property type="match status" value="1"/>
</dbReference>
<evidence type="ECO:0000256" key="17">
    <source>
        <dbReference type="SAM" id="MobiDB-lite"/>
    </source>
</evidence>
<dbReference type="GO" id="GO:0005737">
    <property type="term" value="C:cytoplasm"/>
    <property type="evidence" value="ECO:0007669"/>
    <property type="project" value="UniProtKB-SubCell"/>
</dbReference>
<evidence type="ECO:0000256" key="7">
    <source>
        <dbReference type="ARBA" id="ARBA00022490"/>
    </source>
</evidence>
<dbReference type="EMBL" id="JACCFI010000001">
    <property type="protein sequence ID" value="NYG21259.1"/>
    <property type="molecule type" value="Genomic_DNA"/>
</dbReference>
<evidence type="ECO:0000256" key="5">
    <source>
        <dbReference type="ARBA" id="ARBA00017322"/>
    </source>
</evidence>
<feature type="domain" description="Histidine kinase" evidence="19">
    <location>
        <begin position="308"/>
        <end position="407"/>
    </location>
</feature>
<gene>
    <name evidence="20" type="ORF">BJY17_002006</name>
</gene>
<evidence type="ECO:0000256" key="18">
    <source>
        <dbReference type="SAM" id="Phobius"/>
    </source>
</evidence>
<evidence type="ECO:0000256" key="4">
    <source>
        <dbReference type="ARBA" id="ARBA00012438"/>
    </source>
</evidence>
<dbReference type="InterPro" id="IPR004358">
    <property type="entry name" value="Sig_transdc_His_kin-like_C"/>
</dbReference>
<dbReference type="Gene3D" id="1.20.5.1930">
    <property type="match status" value="1"/>
</dbReference>
<dbReference type="PROSITE" id="PS50109">
    <property type="entry name" value="HIS_KIN"/>
    <property type="match status" value="1"/>
</dbReference>
<dbReference type="GO" id="GO:0046872">
    <property type="term" value="F:metal ion binding"/>
    <property type="evidence" value="ECO:0007669"/>
    <property type="project" value="UniProtKB-KW"/>
</dbReference>
<evidence type="ECO:0000313" key="20">
    <source>
        <dbReference type="EMBL" id="NYG21259.1"/>
    </source>
</evidence>
<evidence type="ECO:0000256" key="16">
    <source>
        <dbReference type="SAM" id="Coils"/>
    </source>
</evidence>
<evidence type="ECO:0000256" key="1">
    <source>
        <dbReference type="ARBA" id="ARBA00000085"/>
    </source>
</evidence>
<comment type="function">
    <text evidence="14">Member of the two-component regulatory system NreB/NreC involved in the control of dissimilatory nitrate/nitrite reduction in response to oxygen. NreB functions as a direct oxygen sensor histidine kinase which is autophosphorylated, in the absence of oxygen, probably at the conserved histidine residue, and transfers its phosphate group probably to a conserved aspartate residue of NreC. NreB/NreC activates the expression of the nitrate (narGHJI) and nitrite (nir) reductase operons, as well as the putative nitrate transporter gene narT.</text>
</comment>
<feature type="compositionally biased region" description="Polar residues" evidence="17">
    <location>
        <begin position="389"/>
        <end position="400"/>
    </location>
</feature>
<evidence type="ECO:0000256" key="3">
    <source>
        <dbReference type="ARBA" id="ARBA00004496"/>
    </source>
</evidence>
<keyword evidence="16" id="KW-0175">Coiled coil</keyword>
<dbReference type="InterPro" id="IPR003594">
    <property type="entry name" value="HATPase_dom"/>
</dbReference>
<evidence type="ECO:0000256" key="9">
    <source>
        <dbReference type="ARBA" id="ARBA00022723"/>
    </source>
</evidence>
<reference evidence="20 21" key="1">
    <citation type="submission" date="2020-07" db="EMBL/GenBank/DDBJ databases">
        <title>Sequencing the genomes of 1000 actinobacteria strains.</title>
        <authorList>
            <person name="Klenk H.-P."/>
        </authorList>
    </citation>
    <scope>NUCLEOTIDE SEQUENCE [LARGE SCALE GENOMIC DNA]</scope>
    <source>
        <strain evidence="20 21">DSM 8598</strain>
    </source>
</reference>
<evidence type="ECO:0000256" key="2">
    <source>
        <dbReference type="ARBA" id="ARBA00001966"/>
    </source>
</evidence>
<evidence type="ECO:0000256" key="12">
    <source>
        <dbReference type="ARBA" id="ARBA00023012"/>
    </source>
</evidence>
<keyword evidence="8" id="KW-0808">Transferase</keyword>
<evidence type="ECO:0000256" key="8">
    <source>
        <dbReference type="ARBA" id="ARBA00022679"/>
    </source>
</evidence>
<feature type="region of interest" description="Disordered" evidence="17">
    <location>
        <begin position="350"/>
        <end position="373"/>
    </location>
</feature>
<sequence length="408" mass="42981">MSATDQTGVRGILAPVARLDRWLQFVFVVLVVTSAVRYLERHGFGADGVLVLAGAALLTVAYSLRPLLPTRSWWPTAWVVTVTVLWALLTLAAPSFAWCAVPLGFAVLQVLPFRGAVTVVVLMTAVVTAAELRIADGVDPTVIAGPIGIAVVTVLVYRALQRESAARQALLDELTDAQHELLQAQHRAGALAERQRLSREIHDSVGQRLASITLLLAATEQDWERRPDLARDHVAVAAATARDGLAEVRRVVHGLPPVDLADDASGEALPSALQRLVDESVGPGAGPEVSLHVHGDPVPLAADVAGGLLRSARGALANAIEHSGARRVAVTLTFLADEVRLDVRDDGTGFDADAVADASVPPHRGRTGRGRGLQGILDRAAGLGGRASIESSPRDGTTISIELPLEGE</sequence>
<dbReference type="GO" id="GO:0016020">
    <property type="term" value="C:membrane"/>
    <property type="evidence" value="ECO:0007669"/>
    <property type="project" value="InterPro"/>
</dbReference>
<dbReference type="Pfam" id="PF07730">
    <property type="entry name" value="HisKA_3"/>
    <property type="match status" value="1"/>
</dbReference>
<dbReference type="InterPro" id="IPR011712">
    <property type="entry name" value="Sig_transdc_His_kin_sub3_dim/P"/>
</dbReference>
<name>A0A852WTI5_9MICO</name>
<keyword evidence="9" id="KW-0479">Metal-binding</keyword>
<keyword evidence="21" id="KW-1185">Reference proteome</keyword>
<keyword evidence="6" id="KW-0004">4Fe-4S</keyword>
<proteinExistence type="predicted"/>
<dbReference type="GO" id="GO:0000155">
    <property type="term" value="F:phosphorelay sensor kinase activity"/>
    <property type="evidence" value="ECO:0007669"/>
    <property type="project" value="InterPro"/>
</dbReference>
<keyword evidence="18" id="KW-0812">Transmembrane</keyword>
<evidence type="ECO:0000256" key="10">
    <source>
        <dbReference type="ARBA" id="ARBA00022777"/>
    </source>
</evidence>
<dbReference type="PRINTS" id="PR00344">
    <property type="entry name" value="BCTRLSENSOR"/>
</dbReference>
<evidence type="ECO:0000256" key="11">
    <source>
        <dbReference type="ARBA" id="ARBA00023004"/>
    </source>
</evidence>
<evidence type="ECO:0000259" key="19">
    <source>
        <dbReference type="PROSITE" id="PS50109"/>
    </source>
</evidence>
<dbReference type="AlphaFoldDB" id="A0A852WTI5"/>
<keyword evidence="10 20" id="KW-0418">Kinase</keyword>
<keyword evidence="13" id="KW-0411">Iron-sulfur</keyword>
<keyword evidence="12" id="KW-0902">Two-component regulatory system</keyword>
<dbReference type="SUPFAM" id="SSF55874">
    <property type="entry name" value="ATPase domain of HSP90 chaperone/DNA topoisomerase II/histidine kinase"/>
    <property type="match status" value="1"/>
</dbReference>
<feature type="coiled-coil region" evidence="16">
    <location>
        <begin position="160"/>
        <end position="187"/>
    </location>
</feature>
<keyword evidence="18" id="KW-1133">Transmembrane helix</keyword>
<dbReference type="EC" id="2.7.13.3" evidence="4"/>
<comment type="cofactor">
    <cofactor evidence="2">
        <name>[4Fe-4S] cluster</name>
        <dbReference type="ChEBI" id="CHEBI:49883"/>
    </cofactor>
</comment>
<organism evidence="20 21">
    <name type="scientific">Agromyces hippuratus</name>
    <dbReference type="NCBI Taxonomy" id="286438"/>
    <lineage>
        <taxon>Bacteria</taxon>
        <taxon>Bacillati</taxon>
        <taxon>Actinomycetota</taxon>
        <taxon>Actinomycetes</taxon>
        <taxon>Micrococcales</taxon>
        <taxon>Microbacteriaceae</taxon>
        <taxon>Agromyces</taxon>
    </lineage>
</organism>
<dbReference type="Pfam" id="PF02518">
    <property type="entry name" value="HATPase_c"/>
    <property type="match status" value="1"/>
</dbReference>
<dbReference type="SMART" id="SM00387">
    <property type="entry name" value="HATPase_c"/>
    <property type="match status" value="1"/>
</dbReference>
<evidence type="ECO:0000256" key="6">
    <source>
        <dbReference type="ARBA" id="ARBA00022485"/>
    </source>
</evidence>
<dbReference type="PANTHER" id="PTHR24421:SF62">
    <property type="entry name" value="SENSORY TRANSDUCTION HISTIDINE KINASE"/>
    <property type="match status" value="1"/>
</dbReference>
<dbReference type="Gene3D" id="3.30.565.10">
    <property type="entry name" value="Histidine kinase-like ATPase, C-terminal domain"/>
    <property type="match status" value="1"/>
</dbReference>
<dbReference type="Proteomes" id="UP000549066">
    <property type="component" value="Unassembled WGS sequence"/>
</dbReference>
<feature type="transmembrane region" description="Helical" evidence="18">
    <location>
        <begin position="115"/>
        <end position="135"/>
    </location>
</feature>
<protein>
    <recommendedName>
        <fullName evidence="5">Oxygen sensor histidine kinase NreB</fullName>
        <ecNumber evidence="4">2.7.13.3</ecNumber>
    </recommendedName>
    <alternativeName>
        <fullName evidence="15">Nitrogen regulation protein B</fullName>
    </alternativeName>
</protein>
<feature type="transmembrane region" description="Helical" evidence="18">
    <location>
        <begin position="141"/>
        <end position="160"/>
    </location>
</feature>
<dbReference type="GO" id="GO:0051539">
    <property type="term" value="F:4 iron, 4 sulfur cluster binding"/>
    <property type="evidence" value="ECO:0007669"/>
    <property type="project" value="UniProtKB-KW"/>
</dbReference>
<feature type="transmembrane region" description="Helical" evidence="18">
    <location>
        <begin position="22"/>
        <end position="39"/>
    </location>
</feature>
<dbReference type="GO" id="GO:0046983">
    <property type="term" value="F:protein dimerization activity"/>
    <property type="evidence" value="ECO:0007669"/>
    <property type="project" value="InterPro"/>
</dbReference>
<dbReference type="InterPro" id="IPR017205">
    <property type="entry name" value="Sig_transdc_His_kinase_ChrS"/>
</dbReference>
<dbReference type="PANTHER" id="PTHR24421">
    <property type="entry name" value="NITRATE/NITRITE SENSOR PROTEIN NARX-RELATED"/>
    <property type="match status" value="1"/>
</dbReference>
<keyword evidence="18" id="KW-0472">Membrane</keyword>
<comment type="catalytic activity">
    <reaction evidence="1">
        <text>ATP + protein L-histidine = ADP + protein N-phospho-L-histidine.</text>
        <dbReference type="EC" id="2.7.13.3"/>
    </reaction>
</comment>
<dbReference type="RefSeq" id="WP_179551239.1">
    <property type="nucleotide sequence ID" value="NZ_JACCFI010000001.1"/>
</dbReference>
<accession>A0A852WTI5</accession>